<feature type="repeat" description="ANK" evidence="3">
    <location>
        <begin position="100"/>
        <end position="132"/>
    </location>
</feature>
<dbReference type="PROSITE" id="PS50297">
    <property type="entry name" value="ANK_REP_REGION"/>
    <property type="match status" value="6"/>
</dbReference>
<dbReference type="Gene3D" id="1.25.40.20">
    <property type="entry name" value="Ankyrin repeat-containing domain"/>
    <property type="match status" value="3"/>
</dbReference>
<accession>A0ABY7FL80</accession>
<dbReference type="EMBL" id="CP111024">
    <property type="protein sequence ID" value="WAR22975.1"/>
    <property type="molecule type" value="Genomic_DNA"/>
</dbReference>
<dbReference type="Proteomes" id="UP001164746">
    <property type="component" value="Chromosome 13"/>
</dbReference>
<dbReference type="InterPro" id="IPR036770">
    <property type="entry name" value="Ankyrin_rpt-contain_sf"/>
</dbReference>
<proteinExistence type="predicted"/>
<dbReference type="SUPFAM" id="SSF48403">
    <property type="entry name" value="Ankyrin repeat"/>
    <property type="match status" value="1"/>
</dbReference>
<feature type="repeat" description="ANK" evidence="3">
    <location>
        <begin position="196"/>
        <end position="228"/>
    </location>
</feature>
<gene>
    <name evidence="4" type="ORF">MAR_036644</name>
</gene>
<feature type="repeat" description="ANK" evidence="3">
    <location>
        <begin position="166"/>
        <end position="198"/>
    </location>
</feature>
<feature type="repeat" description="ANK" evidence="3">
    <location>
        <begin position="42"/>
        <end position="68"/>
    </location>
</feature>
<dbReference type="SMART" id="SM00248">
    <property type="entry name" value="ANK"/>
    <property type="match status" value="7"/>
</dbReference>
<protein>
    <submittedName>
        <fullName evidence="4">ANR29-like protein</fullName>
    </submittedName>
</protein>
<reference evidence="4" key="1">
    <citation type="submission" date="2022-11" db="EMBL/GenBank/DDBJ databases">
        <title>Centuries of genome instability and evolution in soft-shell clam transmissible cancer (bioRxiv).</title>
        <authorList>
            <person name="Hart S.F.M."/>
            <person name="Yonemitsu M.A."/>
            <person name="Giersch R.M."/>
            <person name="Beal B.F."/>
            <person name="Arriagada G."/>
            <person name="Davis B.W."/>
            <person name="Ostrander E.A."/>
            <person name="Goff S.P."/>
            <person name="Metzger M.J."/>
        </authorList>
    </citation>
    <scope>NUCLEOTIDE SEQUENCE</scope>
    <source>
        <strain evidence="4">MELC-2E11</strain>
        <tissue evidence="4">Siphon/mantle</tissue>
    </source>
</reference>
<evidence type="ECO:0000256" key="3">
    <source>
        <dbReference type="PROSITE-ProRule" id="PRU00023"/>
    </source>
</evidence>
<feature type="repeat" description="ANK" evidence="3">
    <location>
        <begin position="228"/>
        <end position="260"/>
    </location>
</feature>
<dbReference type="InterPro" id="IPR050663">
    <property type="entry name" value="Ankyrin-SOCS_Box"/>
</dbReference>
<dbReference type="PANTHER" id="PTHR24193">
    <property type="entry name" value="ANKYRIN REPEAT PROTEIN"/>
    <property type="match status" value="1"/>
</dbReference>
<dbReference type="PROSITE" id="PS50088">
    <property type="entry name" value="ANK_REPEAT"/>
    <property type="match status" value="6"/>
</dbReference>
<sequence>MSLKKETPSDQQLHLAALQGNMEQLKKVLDSGKVHVDCKDKEGTTPLILAAANNHIECVKELLKNGADGGARRLTGTCALFFASQGGFLDIVRLLLDNTDGGTPLFVACQCNHLEVVKELLERGADIHNQMVDGATPLFITAQNGHNHLLSFLIKQGAEIDVKRKDNATPLWIASQMGHLNIVRELLNNGANVDTDGASPLFKASHKGHLEVAEELLKHGASTGLLKNGETALHAAALFGHMKITRLLMSYGADKTVKNKEGQTASELAREAGYDYIAKYIESYTPMTNGKTDGHS</sequence>
<name>A0ABY7FL80_MYAAR</name>
<evidence type="ECO:0000256" key="1">
    <source>
        <dbReference type="ARBA" id="ARBA00022737"/>
    </source>
</evidence>
<keyword evidence="1" id="KW-0677">Repeat</keyword>
<keyword evidence="5" id="KW-1185">Reference proteome</keyword>
<dbReference type="Pfam" id="PF12796">
    <property type="entry name" value="Ank_2"/>
    <property type="match status" value="3"/>
</dbReference>
<evidence type="ECO:0000313" key="5">
    <source>
        <dbReference type="Proteomes" id="UP001164746"/>
    </source>
</evidence>
<dbReference type="PRINTS" id="PR01415">
    <property type="entry name" value="ANKYRIN"/>
</dbReference>
<organism evidence="4 5">
    <name type="scientific">Mya arenaria</name>
    <name type="common">Soft-shell clam</name>
    <dbReference type="NCBI Taxonomy" id="6604"/>
    <lineage>
        <taxon>Eukaryota</taxon>
        <taxon>Metazoa</taxon>
        <taxon>Spiralia</taxon>
        <taxon>Lophotrochozoa</taxon>
        <taxon>Mollusca</taxon>
        <taxon>Bivalvia</taxon>
        <taxon>Autobranchia</taxon>
        <taxon>Heteroconchia</taxon>
        <taxon>Euheterodonta</taxon>
        <taxon>Imparidentia</taxon>
        <taxon>Neoheterodontei</taxon>
        <taxon>Myida</taxon>
        <taxon>Myoidea</taxon>
        <taxon>Myidae</taxon>
        <taxon>Mya</taxon>
    </lineage>
</organism>
<keyword evidence="2 3" id="KW-0040">ANK repeat</keyword>
<evidence type="ECO:0000256" key="2">
    <source>
        <dbReference type="ARBA" id="ARBA00023043"/>
    </source>
</evidence>
<evidence type="ECO:0000313" key="4">
    <source>
        <dbReference type="EMBL" id="WAR22975.1"/>
    </source>
</evidence>
<dbReference type="InterPro" id="IPR002110">
    <property type="entry name" value="Ankyrin_rpt"/>
</dbReference>
<dbReference type="PANTHER" id="PTHR24193:SF121">
    <property type="entry name" value="ADA2A-CONTAINING COMPLEX COMPONENT 3, ISOFORM D"/>
    <property type="match status" value="1"/>
</dbReference>
<feature type="repeat" description="ANK" evidence="3">
    <location>
        <begin position="133"/>
        <end position="165"/>
    </location>
</feature>